<reference evidence="6 7" key="1">
    <citation type="submission" date="2014-02" db="EMBL/GenBank/DDBJ databases">
        <title>The small core and large imbalanced accessory genome model reveals a collaborative survival strategy of Sorangium cellulosum strains in nature.</title>
        <authorList>
            <person name="Han K."/>
            <person name="Peng R."/>
            <person name="Blom J."/>
            <person name="Li Y.-Z."/>
        </authorList>
    </citation>
    <scope>NUCLEOTIDE SEQUENCE [LARGE SCALE GENOMIC DNA]</scope>
    <source>
        <strain evidence="6 7">So0149</strain>
    </source>
</reference>
<protein>
    <submittedName>
        <fullName evidence="6">Uncharacterized protein</fullName>
    </submittedName>
</protein>
<evidence type="ECO:0000256" key="5">
    <source>
        <dbReference type="PIRSR" id="PIRSR604294-1"/>
    </source>
</evidence>
<evidence type="ECO:0000256" key="3">
    <source>
        <dbReference type="ARBA" id="ARBA00023002"/>
    </source>
</evidence>
<dbReference type="GO" id="GO:0046872">
    <property type="term" value="F:metal ion binding"/>
    <property type="evidence" value="ECO:0007669"/>
    <property type="project" value="UniProtKB-KW"/>
</dbReference>
<dbReference type="InterPro" id="IPR004294">
    <property type="entry name" value="Carotenoid_Oase"/>
</dbReference>
<dbReference type="GO" id="GO:0010436">
    <property type="term" value="F:carotenoid dioxygenase activity"/>
    <property type="evidence" value="ECO:0007669"/>
    <property type="project" value="TreeGrafter"/>
</dbReference>
<feature type="binding site" evidence="5">
    <location>
        <position position="136"/>
    </location>
    <ligand>
        <name>Fe cation</name>
        <dbReference type="ChEBI" id="CHEBI:24875"/>
        <note>catalytic</note>
    </ligand>
</feature>
<evidence type="ECO:0000313" key="7">
    <source>
        <dbReference type="Proteomes" id="UP000075515"/>
    </source>
</evidence>
<organism evidence="6 7">
    <name type="scientific">Sorangium cellulosum</name>
    <name type="common">Polyangium cellulosum</name>
    <dbReference type="NCBI Taxonomy" id="56"/>
    <lineage>
        <taxon>Bacteria</taxon>
        <taxon>Pseudomonadati</taxon>
        <taxon>Myxococcota</taxon>
        <taxon>Polyangia</taxon>
        <taxon>Polyangiales</taxon>
        <taxon>Polyangiaceae</taxon>
        <taxon>Sorangium</taxon>
    </lineage>
</organism>
<comment type="caution">
    <text evidence="6">The sequence shown here is derived from an EMBL/GenBank/DDBJ whole genome shotgun (WGS) entry which is preliminary data.</text>
</comment>
<comment type="similarity">
    <text evidence="1">Belongs to the carotenoid oxygenase family.</text>
</comment>
<dbReference type="Pfam" id="PF03055">
    <property type="entry name" value="RPE65"/>
    <property type="match status" value="2"/>
</dbReference>
<dbReference type="EMBL" id="JEMC01002873">
    <property type="protein sequence ID" value="KYF84773.1"/>
    <property type="molecule type" value="Genomic_DNA"/>
</dbReference>
<comment type="cofactor">
    <cofactor evidence="5">
        <name>Fe(2+)</name>
        <dbReference type="ChEBI" id="CHEBI:29033"/>
    </cofactor>
    <text evidence="5">Binds 1 Fe(2+) ion per subunit.</text>
</comment>
<dbReference type="PANTHER" id="PTHR10543">
    <property type="entry name" value="BETA-CAROTENE DIOXYGENASE"/>
    <property type="match status" value="1"/>
</dbReference>
<evidence type="ECO:0000256" key="1">
    <source>
        <dbReference type="ARBA" id="ARBA00006787"/>
    </source>
</evidence>
<accession>A0A150SY01</accession>
<keyword evidence="2 5" id="KW-0479">Metal-binding</keyword>
<dbReference type="AlphaFoldDB" id="A0A150SY01"/>
<evidence type="ECO:0000256" key="2">
    <source>
        <dbReference type="ARBA" id="ARBA00022723"/>
    </source>
</evidence>
<name>A0A150SY01_SORCE</name>
<dbReference type="GO" id="GO:0016121">
    <property type="term" value="P:carotene catabolic process"/>
    <property type="evidence" value="ECO:0007669"/>
    <property type="project" value="TreeGrafter"/>
</dbReference>
<sequence>MTGPSSPETLPFHLTGNFAPVPDEITVHDLDVTGTLPPELAGTYVRNGPNPRNGPSPTWFLGQGMLHGVRIEGGRARWYRNRWIDAPTTSNTNIVRHAGRLLALVETAPPVVVTRELATVGALDFAGGLTRGMTAHPKICPSTGELLFFAYGLQAPFVTYYRANASGELVQSEPIEVGSPTYMHDFAITRRYAVFLDLPVLFHGWRTPVPIQWSDDYGARIGVLPRDGRGDQVRWFAIAPCSVVHTANAYEEGGTIVLDVMRASTLDAPSRLHRYTVDLEEGVVHEAALDALHAEFPRIDDRRTGSAHRYVYALELRNLVNGIPTHTALRKYDVATGRSTVHDFGPDRFPGECVFVPRTPGSDEDDGYAIGYVYDRRRNASDLVVLDAADFAAPALATIALPRRVPFGIHGSWFPDLG</sequence>
<evidence type="ECO:0000313" key="6">
    <source>
        <dbReference type="EMBL" id="KYF84773.1"/>
    </source>
</evidence>
<feature type="binding site" evidence="5">
    <location>
        <position position="410"/>
    </location>
    <ligand>
        <name>Fe cation</name>
        <dbReference type="ChEBI" id="CHEBI:24875"/>
        <note>catalytic</note>
    </ligand>
</feature>
<evidence type="ECO:0000256" key="4">
    <source>
        <dbReference type="ARBA" id="ARBA00023004"/>
    </source>
</evidence>
<proteinExistence type="inferred from homology"/>
<dbReference type="PANTHER" id="PTHR10543:SF89">
    <property type="entry name" value="CAROTENOID 9,10(9',10')-CLEAVAGE DIOXYGENASE 1"/>
    <property type="match status" value="1"/>
</dbReference>
<dbReference type="Proteomes" id="UP000075515">
    <property type="component" value="Unassembled WGS sequence"/>
</dbReference>
<gene>
    <name evidence="6" type="ORF">BE18_47190</name>
</gene>
<keyword evidence="3" id="KW-0560">Oxidoreductase</keyword>
<keyword evidence="4 5" id="KW-0408">Iron</keyword>
<feature type="binding site" evidence="5">
    <location>
        <position position="245"/>
    </location>
    <ligand>
        <name>Fe cation</name>
        <dbReference type="ChEBI" id="CHEBI:24875"/>
        <note>catalytic</note>
    </ligand>
</feature>
<feature type="binding site" evidence="5">
    <location>
        <position position="184"/>
    </location>
    <ligand>
        <name>Fe cation</name>
        <dbReference type="ChEBI" id="CHEBI:24875"/>
        <note>catalytic</note>
    </ligand>
</feature>